<evidence type="ECO:0000256" key="8">
    <source>
        <dbReference type="ARBA" id="ARBA00023242"/>
    </source>
</evidence>
<keyword evidence="5" id="KW-0547">Nucleotide-binding</keyword>
<comment type="similarity">
    <text evidence="2">Belongs to the Clp1 family. NOL9/GRC3 subfamily.</text>
</comment>
<dbReference type="GO" id="GO:0006364">
    <property type="term" value="P:rRNA processing"/>
    <property type="evidence" value="ECO:0007669"/>
    <property type="project" value="UniProtKB-KW"/>
</dbReference>
<evidence type="ECO:0000256" key="5">
    <source>
        <dbReference type="ARBA" id="ARBA00022741"/>
    </source>
</evidence>
<evidence type="ECO:0000259" key="10">
    <source>
        <dbReference type="Pfam" id="PF16575"/>
    </source>
</evidence>
<evidence type="ECO:0000256" key="3">
    <source>
        <dbReference type="ARBA" id="ARBA00022552"/>
    </source>
</evidence>
<keyword evidence="6" id="KW-0418">Kinase</keyword>
<evidence type="ECO:0000256" key="9">
    <source>
        <dbReference type="ARBA" id="ARBA00071212"/>
    </source>
</evidence>
<keyword evidence="8" id="KW-0539">Nucleus</keyword>
<proteinExistence type="inferred from homology"/>
<sequence length="733" mass="82973">MKIFPAVKKRGTSEAMKYNCNPISTKNISNPITKKKKKRKSIIYKPHKLQKSKKKLPPVSSFQESTTNEFNPSNYVLLKPSTSELDIYNATCQEETDLESNISVSLNKRKRICSDGRTDFPMKLFCNSNDSECDSFSIISAGLNSSNDLEEFFVHTSSGSNMCVGDINELICDGNFYERKRKKIVDENINEKNICNDSDGLNDSVDLGLKYLIENDDVEDSSGFDEPDFDIFEVDAKYIVVLKYSQTIRIFGYADLKILLGKVNILGYTLNNKFPKRSIYSPRGTALLTLKNTSKFCDDVKTLKVLVPQLSKYNEINDIDIREDSAIIMFSKTSNFKLNLIEDHISQKIVPKEHNSLCLEIEPKGTWNIIAIPQDWDQIVSSVNGSSKLFICGGKGVGKSTFMRYCVNYLLQKYGTVKVIDLDPGQSEFTVPGTISSLTITEPLLGVNYTHLKEADRSILCDINVSGDPHKYVQCIEELIKVQENANDNVFPTIVNYMGYTNDIAFHLVSSAIVLLQPSNIIYIHSSNKKKNFKVRMNRDTIIEHSKLFSPTSSMNFEMKLLKVPAVTDENTGWTLEPRQMREMCILAYFGQSMDENTNSLQSYKLPMFEVDLIDVLITDRNNVTVEPDAINANIVALCTLVNETQIIFQCFGWGIVRCIDFHSRRATIITPVYEEILNKITHLVAGCLTLPPSIYMNHENVQGKVPYVMEGELIDFAQMSKRTHIPVTIIKK</sequence>
<evidence type="ECO:0000256" key="7">
    <source>
        <dbReference type="ARBA" id="ARBA00022840"/>
    </source>
</evidence>
<feature type="domain" description="NOL9 C-terminal" evidence="12">
    <location>
        <begin position="614"/>
        <end position="691"/>
    </location>
</feature>
<keyword evidence="4" id="KW-0808">Transferase</keyword>
<dbReference type="AlphaFoldDB" id="A0ABD2NBZ3"/>
<evidence type="ECO:0000259" key="12">
    <source>
        <dbReference type="Pfam" id="PF25467"/>
    </source>
</evidence>
<evidence type="ECO:0000256" key="2">
    <source>
        <dbReference type="ARBA" id="ARBA00011003"/>
    </source>
</evidence>
<evidence type="ECO:0000256" key="6">
    <source>
        <dbReference type="ARBA" id="ARBA00022777"/>
    </source>
</evidence>
<keyword evidence="3" id="KW-0698">rRNA processing</keyword>
<dbReference type="InterPro" id="IPR057570">
    <property type="entry name" value="NOL9_C"/>
</dbReference>
<dbReference type="PANTHER" id="PTHR12755">
    <property type="entry name" value="CLEAVAGE/POLYADENYLATION FACTOR IA SUBUNIT CLP1P"/>
    <property type="match status" value="1"/>
</dbReference>
<dbReference type="InterPro" id="IPR057573">
    <property type="entry name" value="NOL9_N"/>
</dbReference>
<dbReference type="Gene3D" id="3.40.50.300">
    <property type="entry name" value="P-loop containing nucleotide triphosphate hydrolases"/>
    <property type="match status" value="1"/>
</dbReference>
<keyword evidence="14" id="KW-1185">Reference proteome</keyword>
<dbReference type="GO" id="GO:0005730">
    <property type="term" value="C:nucleolus"/>
    <property type="evidence" value="ECO:0007669"/>
    <property type="project" value="UniProtKB-SubCell"/>
</dbReference>
<dbReference type="Pfam" id="PF25467">
    <property type="entry name" value="NOL9_C"/>
    <property type="match status" value="1"/>
</dbReference>
<dbReference type="GO" id="GO:0005524">
    <property type="term" value="F:ATP binding"/>
    <property type="evidence" value="ECO:0007669"/>
    <property type="project" value="UniProtKB-KW"/>
</dbReference>
<dbReference type="InterPro" id="IPR027417">
    <property type="entry name" value="P-loop_NTPase"/>
</dbReference>
<feature type="domain" description="Clp1 P-loop" evidence="10">
    <location>
        <begin position="393"/>
        <end position="542"/>
    </location>
</feature>
<dbReference type="InterPro" id="IPR045116">
    <property type="entry name" value="Clp1/Grc3"/>
</dbReference>
<evidence type="ECO:0000259" key="11">
    <source>
        <dbReference type="Pfam" id="PF24419"/>
    </source>
</evidence>
<dbReference type="GO" id="GO:0016301">
    <property type="term" value="F:kinase activity"/>
    <property type="evidence" value="ECO:0007669"/>
    <property type="project" value="UniProtKB-KW"/>
</dbReference>
<feature type="domain" description="NOL9 N-terminal" evidence="11">
    <location>
        <begin position="236"/>
        <end position="355"/>
    </location>
</feature>
<evidence type="ECO:0000313" key="13">
    <source>
        <dbReference type="EMBL" id="KAL3276330.1"/>
    </source>
</evidence>
<dbReference type="PANTHER" id="PTHR12755:SF3">
    <property type="entry name" value="POLYNUCLEOTIDE 5'-HYDROXYL-KINASE NOL9"/>
    <property type="match status" value="1"/>
</dbReference>
<comment type="subcellular location">
    <subcellularLocation>
        <location evidence="1">Nucleus</location>
        <location evidence="1">Nucleolus</location>
    </subcellularLocation>
</comment>
<dbReference type="Pfam" id="PF16575">
    <property type="entry name" value="CLP1_P"/>
    <property type="match status" value="1"/>
</dbReference>
<reference evidence="13 14" key="1">
    <citation type="journal article" date="2021" name="BMC Biol.">
        <title>Horizontally acquired antibacterial genes associated with adaptive radiation of ladybird beetles.</title>
        <authorList>
            <person name="Li H.S."/>
            <person name="Tang X.F."/>
            <person name="Huang Y.H."/>
            <person name="Xu Z.Y."/>
            <person name="Chen M.L."/>
            <person name="Du X.Y."/>
            <person name="Qiu B.Y."/>
            <person name="Chen P.T."/>
            <person name="Zhang W."/>
            <person name="Slipinski A."/>
            <person name="Escalona H.E."/>
            <person name="Waterhouse R.M."/>
            <person name="Zwick A."/>
            <person name="Pang H."/>
        </authorList>
    </citation>
    <scope>NUCLEOTIDE SEQUENCE [LARGE SCALE GENOMIC DNA]</scope>
    <source>
        <strain evidence="13">SYSU2018</strain>
    </source>
</reference>
<dbReference type="SUPFAM" id="SSF52540">
    <property type="entry name" value="P-loop containing nucleoside triphosphate hydrolases"/>
    <property type="match status" value="1"/>
</dbReference>
<dbReference type="InterPro" id="IPR032319">
    <property type="entry name" value="CLP1_P"/>
</dbReference>
<evidence type="ECO:0000313" key="14">
    <source>
        <dbReference type="Proteomes" id="UP001516400"/>
    </source>
</evidence>
<dbReference type="Proteomes" id="UP001516400">
    <property type="component" value="Unassembled WGS sequence"/>
</dbReference>
<protein>
    <recommendedName>
        <fullName evidence="9">Polynucleotide 5'-hydroxyl-kinase NOL9</fullName>
    </recommendedName>
</protein>
<comment type="caution">
    <text evidence="13">The sequence shown here is derived from an EMBL/GenBank/DDBJ whole genome shotgun (WGS) entry which is preliminary data.</text>
</comment>
<evidence type="ECO:0000256" key="4">
    <source>
        <dbReference type="ARBA" id="ARBA00022679"/>
    </source>
</evidence>
<name>A0ABD2NBZ3_9CUCU</name>
<gene>
    <name evidence="13" type="ORF">HHI36_011713</name>
</gene>
<dbReference type="EMBL" id="JABFTP020000103">
    <property type="protein sequence ID" value="KAL3276330.1"/>
    <property type="molecule type" value="Genomic_DNA"/>
</dbReference>
<keyword evidence="7" id="KW-0067">ATP-binding</keyword>
<accession>A0ABD2NBZ3</accession>
<dbReference type="Pfam" id="PF24419">
    <property type="entry name" value="Cupin_NOL9"/>
    <property type="match status" value="1"/>
</dbReference>
<evidence type="ECO:0000256" key="1">
    <source>
        <dbReference type="ARBA" id="ARBA00004604"/>
    </source>
</evidence>
<organism evidence="13 14">
    <name type="scientific">Cryptolaemus montrouzieri</name>
    <dbReference type="NCBI Taxonomy" id="559131"/>
    <lineage>
        <taxon>Eukaryota</taxon>
        <taxon>Metazoa</taxon>
        <taxon>Ecdysozoa</taxon>
        <taxon>Arthropoda</taxon>
        <taxon>Hexapoda</taxon>
        <taxon>Insecta</taxon>
        <taxon>Pterygota</taxon>
        <taxon>Neoptera</taxon>
        <taxon>Endopterygota</taxon>
        <taxon>Coleoptera</taxon>
        <taxon>Polyphaga</taxon>
        <taxon>Cucujiformia</taxon>
        <taxon>Coccinelloidea</taxon>
        <taxon>Coccinellidae</taxon>
        <taxon>Scymninae</taxon>
        <taxon>Scymnini</taxon>
        <taxon>Cryptolaemus</taxon>
    </lineage>
</organism>